<keyword evidence="1" id="KW-1185">Reference proteome</keyword>
<evidence type="ECO:0000313" key="1">
    <source>
        <dbReference type="Proteomes" id="UP000079169"/>
    </source>
</evidence>
<evidence type="ECO:0000313" key="2">
    <source>
        <dbReference type="RefSeq" id="XP_008476373.1"/>
    </source>
</evidence>
<name>A0A1S4EGD2_DIACI</name>
<sequence>MSRVDDINLLFNTNEHQDLLNCLKQNYIAEEQEAVKEVEQFIGQYSEESCKKPMHINQINLALTSLNSKMSSVQNKLCEFNKATGEDNGDVHFIHVQCPNSKVNLTEALQNIIHLKSCDVSSLVENFKEDSMKAQVSK</sequence>
<evidence type="ECO:0000313" key="3">
    <source>
        <dbReference type="RefSeq" id="XP_017301266.1"/>
    </source>
</evidence>
<dbReference type="KEGG" id="dci:103513331"/>
<organism evidence="1 3">
    <name type="scientific">Diaphorina citri</name>
    <name type="common">Asian citrus psyllid</name>
    <dbReference type="NCBI Taxonomy" id="121845"/>
    <lineage>
        <taxon>Eukaryota</taxon>
        <taxon>Metazoa</taxon>
        <taxon>Ecdysozoa</taxon>
        <taxon>Arthropoda</taxon>
        <taxon>Hexapoda</taxon>
        <taxon>Insecta</taxon>
        <taxon>Pterygota</taxon>
        <taxon>Neoptera</taxon>
        <taxon>Paraneoptera</taxon>
        <taxon>Hemiptera</taxon>
        <taxon>Sternorrhyncha</taxon>
        <taxon>Psylloidea</taxon>
        <taxon>Psyllidae</taxon>
        <taxon>Diaphorininae</taxon>
        <taxon>Diaphorina</taxon>
    </lineage>
</organism>
<protein>
    <submittedName>
        <fullName evidence="3">Uncharacterized protein LOC103513331 isoform X1</fullName>
    </submittedName>
    <submittedName>
        <fullName evidence="2">Uncharacterized protein LOC103513331 isoform X2</fullName>
    </submittedName>
</protein>
<reference evidence="2 3" key="1">
    <citation type="submission" date="2025-04" db="UniProtKB">
        <authorList>
            <consortium name="RefSeq"/>
        </authorList>
    </citation>
    <scope>IDENTIFICATION</scope>
</reference>
<dbReference type="AlphaFoldDB" id="A0A1S4EGD2"/>
<dbReference type="RefSeq" id="XP_017301266.1">
    <property type="nucleotide sequence ID" value="XM_017445777.2"/>
</dbReference>
<proteinExistence type="predicted"/>
<dbReference type="GeneID" id="103513331"/>
<dbReference type="RefSeq" id="XP_008476373.1">
    <property type="nucleotide sequence ID" value="XM_008478151.3"/>
</dbReference>
<dbReference type="PaxDb" id="121845-A0A1S4EGD2"/>
<accession>A0A1S4EGD2</accession>
<gene>
    <name evidence="2 3" type="primary">LOC103513331</name>
</gene>
<dbReference type="Proteomes" id="UP000079169">
    <property type="component" value="Unplaced"/>
</dbReference>